<name>A0A1S3FPA6_DIPOR</name>
<evidence type="ECO:0000256" key="3">
    <source>
        <dbReference type="ARBA" id="ARBA00008699"/>
    </source>
</evidence>
<dbReference type="GO" id="GO:0045271">
    <property type="term" value="C:respiratory chain complex I"/>
    <property type="evidence" value="ECO:0007669"/>
    <property type="project" value="InterPro"/>
</dbReference>
<comment type="function">
    <text evidence="1">Accessory subunit of the mitochondrial membrane respiratory chain NADH dehydrogenase (Complex I), that is believed not to be involved in catalysis. Complex I functions in the transfer of electrons from NADH to the respiratory chain. The immediate electron acceptor for the enzyme is believed to be ubiquinone.</text>
</comment>
<dbReference type="InterPro" id="IPR039205">
    <property type="entry name" value="NDUFA11"/>
</dbReference>
<evidence type="ECO:0000313" key="15">
    <source>
        <dbReference type="RefSeq" id="XP_012878393.1"/>
    </source>
</evidence>
<reference evidence="15" key="1">
    <citation type="submission" date="2025-08" db="UniProtKB">
        <authorList>
            <consortium name="RefSeq"/>
        </authorList>
    </citation>
    <scope>IDENTIFICATION</scope>
    <source>
        <tissue evidence="15">Kidney</tissue>
    </source>
</reference>
<dbReference type="Pfam" id="PF02466">
    <property type="entry name" value="Tim17"/>
    <property type="match status" value="1"/>
</dbReference>
<evidence type="ECO:0000256" key="5">
    <source>
        <dbReference type="ARBA" id="ARBA00018191"/>
    </source>
</evidence>
<dbReference type="GO" id="GO:0005743">
    <property type="term" value="C:mitochondrial inner membrane"/>
    <property type="evidence" value="ECO:0007669"/>
    <property type="project" value="UniProtKB-SubCell"/>
</dbReference>
<evidence type="ECO:0000256" key="6">
    <source>
        <dbReference type="ARBA" id="ARBA00022692"/>
    </source>
</evidence>
<evidence type="ECO:0000256" key="7">
    <source>
        <dbReference type="ARBA" id="ARBA00022792"/>
    </source>
</evidence>
<dbReference type="Proteomes" id="UP000081671">
    <property type="component" value="Unplaced"/>
</dbReference>
<organism evidence="14 15">
    <name type="scientific">Dipodomys ordii</name>
    <name type="common">Ord's kangaroo rat</name>
    <dbReference type="NCBI Taxonomy" id="10020"/>
    <lineage>
        <taxon>Eukaryota</taxon>
        <taxon>Metazoa</taxon>
        <taxon>Chordata</taxon>
        <taxon>Craniata</taxon>
        <taxon>Vertebrata</taxon>
        <taxon>Euteleostomi</taxon>
        <taxon>Mammalia</taxon>
        <taxon>Eutheria</taxon>
        <taxon>Euarchontoglires</taxon>
        <taxon>Glires</taxon>
        <taxon>Rodentia</taxon>
        <taxon>Castorimorpha</taxon>
        <taxon>Heteromyidae</taxon>
        <taxon>Dipodomyinae</taxon>
        <taxon>Dipodomys</taxon>
    </lineage>
</organism>
<dbReference type="InParanoid" id="A0A1S3FPA6"/>
<keyword evidence="9" id="KW-0496">Mitochondrion</keyword>
<dbReference type="OrthoDB" id="1913277at2759"/>
<sequence>MARVLLDQYWAIPEGTECHRKSYITTVLGAGTGLVAGAYSIIFRPSSSPMENVARVGRYTFTAAAVGAMFGLTTCVTSQAREKPDDPLNYFIGGCAGGLTLGARTHSYGTAATGCVCMGIAAALLKMGQLEGWELVADRKV</sequence>
<dbReference type="GeneID" id="105990494"/>
<evidence type="ECO:0000256" key="12">
    <source>
        <dbReference type="ARBA" id="ARBA00031497"/>
    </source>
</evidence>
<keyword evidence="10 13" id="KW-0472">Membrane</keyword>
<dbReference type="AlphaFoldDB" id="A0A1S3FPA6"/>
<gene>
    <name evidence="15" type="primary">Ndufa11</name>
</gene>
<comment type="subunit">
    <text evidence="4">Complex I is composed of 45 different subunits.</text>
</comment>
<dbReference type="GO" id="GO:0006120">
    <property type="term" value="P:mitochondrial electron transport, NADH to ubiquinone"/>
    <property type="evidence" value="ECO:0007669"/>
    <property type="project" value="InterPro"/>
</dbReference>
<keyword evidence="6 13" id="KW-0812">Transmembrane</keyword>
<keyword evidence="7" id="KW-0999">Mitochondrion inner membrane</keyword>
<dbReference type="RefSeq" id="XP_012878393.1">
    <property type="nucleotide sequence ID" value="XM_013022939.1"/>
</dbReference>
<comment type="subcellular location">
    <subcellularLocation>
        <location evidence="2">Mitochondrion inner membrane</location>
        <topology evidence="2">Multi-pass membrane protein</topology>
        <orientation evidence="2">Matrix side</orientation>
    </subcellularLocation>
</comment>
<evidence type="ECO:0000256" key="13">
    <source>
        <dbReference type="SAM" id="Phobius"/>
    </source>
</evidence>
<evidence type="ECO:0000256" key="9">
    <source>
        <dbReference type="ARBA" id="ARBA00023128"/>
    </source>
</evidence>
<dbReference type="CTD" id="126328"/>
<evidence type="ECO:0000256" key="11">
    <source>
        <dbReference type="ARBA" id="ARBA00030608"/>
    </source>
</evidence>
<dbReference type="KEGG" id="dord:105990494"/>
<feature type="transmembrane region" description="Helical" evidence="13">
    <location>
        <begin position="56"/>
        <end position="80"/>
    </location>
</feature>
<proteinExistence type="inferred from homology"/>
<evidence type="ECO:0000256" key="1">
    <source>
        <dbReference type="ARBA" id="ARBA00003195"/>
    </source>
</evidence>
<evidence type="ECO:0000256" key="8">
    <source>
        <dbReference type="ARBA" id="ARBA00022989"/>
    </source>
</evidence>
<evidence type="ECO:0000256" key="4">
    <source>
        <dbReference type="ARBA" id="ARBA00011533"/>
    </source>
</evidence>
<keyword evidence="14" id="KW-1185">Reference proteome</keyword>
<evidence type="ECO:0000256" key="2">
    <source>
        <dbReference type="ARBA" id="ARBA00004292"/>
    </source>
</evidence>
<dbReference type="STRING" id="10020.ENSDORP00000002938"/>
<dbReference type="PANTHER" id="PTHR21382:SF1">
    <property type="entry name" value="NADH DEHYDROGENASE [UBIQUINONE] 1 ALPHA SUBCOMPLEX SUBUNIT 11"/>
    <property type="match status" value="1"/>
</dbReference>
<accession>A0A1S3FPA6</accession>
<dbReference type="FunCoup" id="A0A1S3FPA6">
    <property type="interactions" value="885"/>
</dbReference>
<dbReference type="PANTHER" id="PTHR21382">
    <property type="entry name" value="NADH-UBIQUINONE OXIDOREDUCTASE SUBUNIT"/>
    <property type="match status" value="1"/>
</dbReference>
<evidence type="ECO:0000313" key="14">
    <source>
        <dbReference type="Proteomes" id="UP000081671"/>
    </source>
</evidence>
<evidence type="ECO:0000256" key="10">
    <source>
        <dbReference type="ARBA" id="ARBA00023136"/>
    </source>
</evidence>
<keyword evidence="8 13" id="KW-1133">Transmembrane helix</keyword>
<protein>
    <recommendedName>
        <fullName evidence="5">NADH dehydrogenase [ubiquinone] 1 alpha subcomplex subunit 11</fullName>
    </recommendedName>
    <alternativeName>
        <fullName evidence="11">Complex I-B14.7</fullName>
    </alternativeName>
    <alternativeName>
        <fullName evidence="12">NADH-ubiquinone oxidoreductase subunit B14.7</fullName>
    </alternativeName>
</protein>
<feature type="transmembrane region" description="Helical" evidence="13">
    <location>
        <begin position="23"/>
        <end position="44"/>
    </location>
</feature>
<comment type="similarity">
    <text evidence="3">Belongs to the complex I NDUFA11 subunit family.</text>
</comment>